<proteinExistence type="predicted"/>
<dbReference type="RefSeq" id="WP_189399640.1">
    <property type="nucleotide sequence ID" value="NZ_BMXA01000002.1"/>
</dbReference>
<dbReference type="InterPro" id="IPR005331">
    <property type="entry name" value="Sulfotransferase"/>
</dbReference>
<sequence length="367" mass="42806">MIPVVNDKYKYILLYSAKSGCTSLRMLYLDVHHDELSEAQRAQLDDYHNLHEVQPYVDGKDYSEYFTYTITRNPYLRIVSAYLDQYVYAKNSGMQRMLGEFPPASGLPDNFIEFLEYLSTVPEGHRDEHVQSQSHFGFAGTIVTTKNRRYKWLGQKPDYAFGVQYYGDIGDFKKHTKRVFKRVFKRDKAKLAEALAHLENSVKHNSSFYGEEDYADAALLSVAELGELVFAPKPQDFYRNTRARELVQQIYAQDFKLFGYDPEAVPNRSASREIAAIPDDLDWQMYRRLNPDLTPDVFYNERLVMRHYLEFGRLEKPARPYKLEAPAGFDWQRYLTLHDDLTAAGIATEQAAIEHYLSYGIRENREI</sequence>
<name>A0A918RQW1_9GAMM</name>
<reference evidence="1" key="2">
    <citation type="submission" date="2020-09" db="EMBL/GenBank/DDBJ databases">
        <authorList>
            <person name="Sun Q."/>
            <person name="Kim S."/>
        </authorList>
    </citation>
    <scope>NUCLEOTIDE SEQUENCE</scope>
    <source>
        <strain evidence="1">KCTC 12711</strain>
    </source>
</reference>
<evidence type="ECO:0000313" key="2">
    <source>
        <dbReference type="Proteomes" id="UP000614811"/>
    </source>
</evidence>
<accession>A0A918RQW1</accession>
<dbReference type="Proteomes" id="UP000614811">
    <property type="component" value="Unassembled WGS sequence"/>
</dbReference>
<organism evidence="1 2">
    <name type="scientific">Arenicella chitinivorans</name>
    <dbReference type="NCBI Taxonomy" id="1329800"/>
    <lineage>
        <taxon>Bacteria</taxon>
        <taxon>Pseudomonadati</taxon>
        <taxon>Pseudomonadota</taxon>
        <taxon>Gammaproteobacteria</taxon>
        <taxon>Arenicellales</taxon>
        <taxon>Arenicellaceae</taxon>
        <taxon>Arenicella</taxon>
    </lineage>
</organism>
<dbReference type="EMBL" id="BMXA01000002">
    <property type="protein sequence ID" value="GHA07067.1"/>
    <property type="molecule type" value="Genomic_DNA"/>
</dbReference>
<protein>
    <recommendedName>
        <fullName evidence="3">Sulfotransferase family protein</fullName>
    </recommendedName>
</protein>
<keyword evidence="2" id="KW-1185">Reference proteome</keyword>
<dbReference type="GO" id="GO:0016020">
    <property type="term" value="C:membrane"/>
    <property type="evidence" value="ECO:0007669"/>
    <property type="project" value="InterPro"/>
</dbReference>
<gene>
    <name evidence="1" type="ORF">GCM10008090_15990</name>
</gene>
<dbReference type="Pfam" id="PF03567">
    <property type="entry name" value="Sulfotransfer_2"/>
    <property type="match status" value="1"/>
</dbReference>
<dbReference type="AlphaFoldDB" id="A0A918RQW1"/>
<dbReference type="GO" id="GO:0008146">
    <property type="term" value="F:sulfotransferase activity"/>
    <property type="evidence" value="ECO:0007669"/>
    <property type="project" value="InterPro"/>
</dbReference>
<comment type="caution">
    <text evidence="1">The sequence shown here is derived from an EMBL/GenBank/DDBJ whole genome shotgun (WGS) entry which is preliminary data.</text>
</comment>
<reference evidence="1" key="1">
    <citation type="journal article" date="2014" name="Int. J. Syst. Evol. Microbiol.">
        <title>Complete genome sequence of Corynebacterium casei LMG S-19264T (=DSM 44701T), isolated from a smear-ripened cheese.</title>
        <authorList>
            <consortium name="US DOE Joint Genome Institute (JGI-PGF)"/>
            <person name="Walter F."/>
            <person name="Albersmeier A."/>
            <person name="Kalinowski J."/>
            <person name="Ruckert C."/>
        </authorList>
    </citation>
    <scope>NUCLEOTIDE SEQUENCE</scope>
    <source>
        <strain evidence="1">KCTC 12711</strain>
    </source>
</reference>
<evidence type="ECO:0000313" key="1">
    <source>
        <dbReference type="EMBL" id="GHA07067.1"/>
    </source>
</evidence>
<evidence type="ECO:0008006" key="3">
    <source>
        <dbReference type="Google" id="ProtNLM"/>
    </source>
</evidence>